<keyword evidence="1" id="KW-0479">Metal-binding</keyword>
<evidence type="ECO:0000256" key="1">
    <source>
        <dbReference type="PROSITE-ProRule" id="PRU00047"/>
    </source>
</evidence>
<feature type="compositionally biased region" description="Basic and acidic residues" evidence="2">
    <location>
        <begin position="389"/>
        <end position="398"/>
    </location>
</feature>
<dbReference type="Gene3D" id="4.10.60.10">
    <property type="entry name" value="Zinc finger, CCHC-type"/>
    <property type="match status" value="1"/>
</dbReference>
<dbReference type="SUPFAM" id="SSF57756">
    <property type="entry name" value="Retrovirus zinc finger-like domains"/>
    <property type="match status" value="1"/>
</dbReference>
<keyword evidence="1" id="KW-0863">Zinc-finger</keyword>
<sequence length="485" mass="55417">MAANARPERMVTLGRIPAQSVRKQLANEGVMVSQKVVTEVAGSEVTVRGGQPGETGIDGQHLMYVSIPEKMIRANNPGTWDDSNEDPFWIEVPIKLTKNQKRRVRKARLEQLQARPLPTLAQFLPQPQAPVEIPVLPGVGAGKGPVEGSRAEGPVLEEEIGLEDISLSGLDISEEMEKQLLMETEPSQVAGNAAVNTERAQRVEDAAWKKYEANIEKARKIVGCYFGSLVLVPWTEGVDPEIGACFKCHRMGHVHAECTVPVDVPFCKNCGRKGVTVCRCPRCRLAWKRQKGEWMRGKKPKKLSPLQSEGRVMVTIPSTPPVVQESERPVEATMNERRVRWQDDRRGRSPVRGRERSRQRDVDFRPRRSDYGSSARYRSRSRSNLRSGYDSRRNDGHYRRQFSARSPSPYHPRNRRGRSPARSRDRRYGQRQEYRREEEHPRSQSQNRRRVYLPPEQWAIVRGLTYAMRSLPREVREIVVRSTHK</sequence>
<dbReference type="InterPro" id="IPR036875">
    <property type="entry name" value="Znf_CCHC_sf"/>
</dbReference>
<feature type="compositionally biased region" description="Basic residues" evidence="2">
    <location>
        <begin position="412"/>
        <end position="421"/>
    </location>
</feature>
<dbReference type="EMBL" id="JBJJXI010000003">
    <property type="protein sequence ID" value="KAL3407657.1"/>
    <property type="molecule type" value="Genomic_DNA"/>
</dbReference>
<evidence type="ECO:0000256" key="2">
    <source>
        <dbReference type="SAM" id="MobiDB-lite"/>
    </source>
</evidence>
<feature type="compositionally biased region" description="Basic and acidic residues" evidence="2">
    <location>
        <begin position="422"/>
        <end position="442"/>
    </location>
</feature>
<evidence type="ECO:0000313" key="4">
    <source>
        <dbReference type="EMBL" id="KAL3407657.1"/>
    </source>
</evidence>
<dbReference type="GO" id="GO:0008270">
    <property type="term" value="F:zinc ion binding"/>
    <property type="evidence" value="ECO:0007669"/>
    <property type="project" value="UniProtKB-KW"/>
</dbReference>
<reference evidence="4 5" key="1">
    <citation type="journal article" date="2024" name="bioRxiv">
        <title>A reference genome for Trichogramma kaykai: A tiny desert-dwelling parasitoid wasp with competing sex-ratio distorters.</title>
        <authorList>
            <person name="Culotta J."/>
            <person name="Lindsey A.R."/>
        </authorList>
    </citation>
    <scope>NUCLEOTIDE SEQUENCE [LARGE SCALE GENOMIC DNA]</scope>
    <source>
        <strain evidence="4 5">KSX58</strain>
    </source>
</reference>
<proteinExistence type="predicted"/>
<feature type="region of interest" description="Disordered" evidence="2">
    <location>
        <begin position="294"/>
        <end position="450"/>
    </location>
</feature>
<gene>
    <name evidence="4" type="ORF">TKK_000332</name>
</gene>
<comment type="caution">
    <text evidence="4">The sequence shown here is derived from an EMBL/GenBank/DDBJ whole genome shotgun (WGS) entry which is preliminary data.</text>
</comment>
<accession>A0ABD2XQV6</accession>
<name>A0ABD2XQV6_9HYME</name>
<protein>
    <recommendedName>
        <fullName evidence="3">CCHC-type domain-containing protein</fullName>
    </recommendedName>
</protein>
<feature type="domain" description="CCHC-type" evidence="3">
    <location>
        <begin position="245"/>
        <end position="258"/>
    </location>
</feature>
<feature type="compositionally biased region" description="Basic and acidic residues" evidence="2">
    <location>
        <begin position="325"/>
        <end position="370"/>
    </location>
</feature>
<dbReference type="InterPro" id="IPR001878">
    <property type="entry name" value="Znf_CCHC"/>
</dbReference>
<keyword evidence="1" id="KW-0862">Zinc</keyword>
<evidence type="ECO:0000313" key="5">
    <source>
        <dbReference type="Proteomes" id="UP001627154"/>
    </source>
</evidence>
<organism evidence="4 5">
    <name type="scientific">Trichogramma kaykai</name>
    <dbReference type="NCBI Taxonomy" id="54128"/>
    <lineage>
        <taxon>Eukaryota</taxon>
        <taxon>Metazoa</taxon>
        <taxon>Ecdysozoa</taxon>
        <taxon>Arthropoda</taxon>
        <taxon>Hexapoda</taxon>
        <taxon>Insecta</taxon>
        <taxon>Pterygota</taxon>
        <taxon>Neoptera</taxon>
        <taxon>Endopterygota</taxon>
        <taxon>Hymenoptera</taxon>
        <taxon>Apocrita</taxon>
        <taxon>Proctotrupomorpha</taxon>
        <taxon>Chalcidoidea</taxon>
        <taxon>Trichogrammatidae</taxon>
        <taxon>Trichogramma</taxon>
    </lineage>
</organism>
<evidence type="ECO:0000259" key="3">
    <source>
        <dbReference type="PROSITE" id="PS50158"/>
    </source>
</evidence>
<dbReference type="Proteomes" id="UP001627154">
    <property type="component" value="Unassembled WGS sequence"/>
</dbReference>
<keyword evidence="5" id="KW-1185">Reference proteome</keyword>
<dbReference type="PROSITE" id="PS50158">
    <property type="entry name" value="ZF_CCHC"/>
    <property type="match status" value="1"/>
</dbReference>
<dbReference type="AlphaFoldDB" id="A0ABD2XQV6"/>